<accession>A0A2Z4LV72</accession>
<proteinExistence type="predicted"/>
<reference evidence="1 2" key="1">
    <citation type="submission" date="2018-06" db="EMBL/GenBank/DDBJ databases">
        <title>Spongiibacterium sp. HME9304 Genome sequencing and assembly.</title>
        <authorList>
            <person name="Kang H."/>
            <person name="Kim H."/>
            <person name="Joh K."/>
        </authorList>
    </citation>
    <scope>NUCLEOTIDE SEQUENCE [LARGE SCALE GENOMIC DNA]</scope>
    <source>
        <strain evidence="1 2">HME9304</strain>
    </source>
</reference>
<evidence type="ECO:0000313" key="2">
    <source>
        <dbReference type="Proteomes" id="UP000248536"/>
    </source>
</evidence>
<name>A0A2Z4LV72_9FLAO</name>
<dbReference type="AlphaFoldDB" id="A0A2Z4LV72"/>
<dbReference type="Proteomes" id="UP000248536">
    <property type="component" value="Chromosome"/>
</dbReference>
<organism evidence="1 2">
    <name type="scientific">Flagellimonas maritima</name>
    <dbReference type="NCBI Taxonomy" id="1383885"/>
    <lineage>
        <taxon>Bacteria</taxon>
        <taxon>Pseudomonadati</taxon>
        <taxon>Bacteroidota</taxon>
        <taxon>Flavobacteriia</taxon>
        <taxon>Flavobacteriales</taxon>
        <taxon>Flavobacteriaceae</taxon>
        <taxon>Flagellimonas</taxon>
    </lineage>
</organism>
<keyword evidence="2" id="KW-1185">Reference proteome</keyword>
<protein>
    <submittedName>
        <fullName evidence="1">Uncharacterized protein</fullName>
    </submittedName>
</protein>
<sequence length="58" mass="6999">MSNKKEAVQKGRSYIYCQFERSRDVFKIKMLKFSTPLELTVERLFWTGPFLLYLSLFN</sequence>
<dbReference type="EMBL" id="CP030104">
    <property type="protein sequence ID" value="AWX45643.1"/>
    <property type="molecule type" value="Genomic_DNA"/>
</dbReference>
<dbReference type="KEGG" id="spon:HME9304_02670"/>
<gene>
    <name evidence="1" type="ORF">HME9304_02670</name>
</gene>
<evidence type="ECO:0000313" key="1">
    <source>
        <dbReference type="EMBL" id="AWX45643.1"/>
    </source>
</evidence>